<sequence>MAVAAAAAAACPSHQRHALRDRRRHHRLFAGGLEIANFSSPPSLPPNSQYLSVALILLFLLSLCFNAEMGMFIMDQPLLDRAASSSSKATGSRAAFTDAGFFSVITFSWMGPLLDLGRRKALDLDDVPTLDDNDSVQGILPNFEAKLISVSGSGKYTGVTTIKLVKALVLTTWKLILFTAVCALLRTVSSYVGPYLIEYFVDYLNRSPRTAKEGYILVLSFVVAQFIKGLSSRHLLFRSQQLGVRVRSALVAIIYQKGLSLSNQSRESISSGEIINAVSVDAVRVAGFNSSMHELWLFPVQVILAMLILYSTLGLAAFAALAATVLTMLANLPIGRIQQNYQEKMMDAKDARMRAMSEMLRNMRILKLQGWEMVFLSKIMELRKEEMHWLKKDVYTSAMLISVFFGAPAFIAMVTFGTCLLLGIPLETGKVLSALATFRQLQGPINSIPDTVSVIIQTKVSLDRICSFMHLEELSSDVVTKLPRGTTDVSIEVRNGQFSWNTSSEVPTLRNLNFRIRQGMRVAICGTVGSGKSSLLSCILGEIPRLSGDVQTCGRIAYVSQSPWIQSGTIEHNILFGTKLHRERYEKVLEACCLKKDLEILPLGDQTIIGERGINLSGGQKQRIQIARALYQDADIFLFDDPFSAVDAHTGLHLFKECLLGLLASKTVVYVTHHVEFLPSADAIMVMKDGQIIQVGNYAEILNSGEEFTKLVFSHKDDISTLESLEHSSGNPESSLIPGDSGSMLFRQDKQKDENEGAEGIVQNGQLVQEEEREKGRVGISVYWKYITMAYGGALVPLILLAQIIFQVLQIGSNFWMAWAAPISKDVNPPVNSLKMVLVYVALAFVSSLFIFIRSHLLVMAGCKTAMMLFDKMHRCIFQASMSFFDSTPSGRILNRASSDQSTVDTSIFDLMGYVLFPVIELLGTIILMSRVAWPVFVIFVPIIAASLWYQQYYIDGARELQRLTGVCRAPLMQHFAESVAGSNIIRCFGKERQFINYVSHFMDNLSRPSLYNSASMEWLCFRLDILSSFIFAFALVLLVTLPAALIDPKTAGLAVTYGLSLNMLQGWAIAVLCSLENRMISVERIFQYMFIPSEQLLTISKSRPNCQWPTNGEIELRNLHVRYATQLPFVLKGLTCTLPGGLKTGIVGRTGSGKSTLIQALFRIVEPSIGQVLIDGLDICTIGLHDLRTRLSIIPQDPVMFEGTLRNNIDPLEEYSDEQIWEALNSCHLGDEVRKNELKLDSAVTENGNNWSAGQRQLVCLGRVVLKKRKILVLDEATSSVDPITDNLIQKTLKQQFFECTVITIAHRIASVLDSEKVILLDNGKIAEDDSPAKLLEDNSSLFSKLVSEYTKGSEY</sequence>
<feature type="transmembrane region" description="Helical" evidence="9">
    <location>
        <begin position="214"/>
        <end position="231"/>
    </location>
</feature>
<keyword evidence="5" id="KW-0547">Nucleotide-binding</keyword>
<dbReference type="InterPro" id="IPR017871">
    <property type="entry name" value="ABC_transporter-like_CS"/>
</dbReference>
<keyword evidence="7 9" id="KW-1133">Transmembrane helix</keyword>
<dbReference type="GO" id="GO:0016020">
    <property type="term" value="C:membrane"/>
    <property type="evidence" value="ECO:0007669"/>
    <property type="project" value="UniProtKB-SubCell"/>
</dbReference>
<dbReference type="SUPFAM" id="SSF52540">
    <property type="entry name" value="P-loop containing nucleoside triphosphate hydrolases"/>
    <property type="match status" value="2"/>
</dbReference>
<evidence type="ECO:0000256" key="2">
    <source>
        <dbReference type="ARBA" id="ARBA00009726"/>
    </source>
</evidence>
<feature type="transmembrane region" description="Helical" evidence="9">
    <location>
        <begin position="1052"/>
        <end position="1076"/>
    </location>
</feature>
<evidence type="ECO:0000256" key="4">
    <source>
        <dbReference type="ARBA" id="ARBA00022692"/>
    </source>
</evidence>
<dbReference type="PANTHER" id="PTHR24223">
    <property type="entry name" value="ATP-BINDING CASSETTE SUB-FAMILY C"/>
    <property type="match status" value="1"/>
</dbReference>
<evidence type="ECO:0000256" key="3">
    <source>
        <dbReference type="ARBA" id="ARBA00022448"/>
    </source>
</evidence>
<dbReference type="HOGENOM" id="CLU_000604_27_0_1"/>
<evidence type="ECO:0000259" key="11">
    <source>
        <dbReference type="PROSITE" id="PS50929"/>
    </source>
</evidence>
<evidence type="ECO:0000256" key="5">
    <source>
        <dbReference type="ARBA" id="ARBA00022741"/>
    </source>
</evidence>
<dbReference type="InterPro" id="IPR027417">
    <property type="entry name" value="P-loop_NTPase"/>
</dbReference>
<organism evidence="12">
    <name type="scientific">Oryza sativa subsp. japonica</name>
    <name type="common">Rice</name>
    <dbReference type="NCBI Taxonomy" id="39947"/>
    <lineage>
        <taxon>Eukaryota</taxon>
        <taxon>Viridiplantae</taxon>
        <taxon>Streptophyta</taxon>
        <taxon>Embryophyta</taxon>
        <taxon>Tracheophyta</taxon>
        <taxon>Spermatophyta</taxon>
        <taxon>Magnoliopsida</taxon>
        <taxon>Liliopsida</taxon>
        <taxon>Poales</taxon>
        <taxon>Poaceae</taxon>
        <taxon>BOP clade</taxon>
        <taxon>Oryzoideae</taxon>
        <taxon>Oryzeae</taxon>
        <taxon>Oryzinae</taxon>
        <taxon>Oryza</taxon>
        <taxon>Oryza sativa</taxon>
    </lineage>
</organism>
<dbReference type="InterPro" id="IPR044746">
    <property type="entry name" value="ABCC_6TM_D1"/>
</dbReference>
<evidence type="ECO:0000256" key="1">
    <source>
        <dbReference type="ARBA" id="ARBA00004141"/>
    </source>
</evidence>
<feature type="transmembrane region" description="Helical" evidence="9">
    <location>
        <begin position="933"/>
        <end position="950"/>
    </location>
</feature>
<dbReference type="InterPro" id="IPR036640">
    <property type="entry name" value="ABC1_TM_sf"/>
</dbReference>
<dbReference type="Pfam" id="PF00005">
    <property type="entry name" value="ABC_tran"/>
    <property type="match status" value="2"/>
</dbReference>
<dbReference type="CDD" id="cd18579">
    <property type="entry name" value="ABC_6TM_ABCC_D1"/>
    <property type="match status" value="1"/>
</dbReference>
<evidence type="ECO:0000256" key="8">
    <source>
        <dbReference type="ARBA" id="ARBA00023136"/>
    </source>
</evidence>
<dbReference type="CDD" id="cd18580">
    <property type="entry name" value="ABC_6TM_ABCC_D2"/>
    <property type="match status" value="1"/>
</dbReference>
<feature type="transmembrane region" description="Helical" evidence="9">
    <location>
        <begin position="50"/>
        <end position="74"/>
    </location>
</feature>
<evidence type="ECO:0000256" key="9">
    <source>
        <dbReference type="SAM" id="Phobius"/>
    </source>
</evidence>
<dbReference type="InterPro" id="IPR050173">
    <property type="entry name" value="ABC_transporter_C-like"/>
</dbReference>
<feature type="transmembrane region" description="Helical" evidence="9">
    <location>
        <begin position="1026"/>
        <end position="1046"/>
    </location>
</feature>
<dbReference type="PROSITE" id="PS50929">
    <property type="entry name" value="ABC_TM1F"/>
    <property type="match status" value="2"/>
</dbReference>
<name>Q8GU61_ORYSJ</name>
<dbReference type="CDD" id="cd03244">
    <property type="entry name" value="ABCC_MRP_domain2"/>
    <property type="match status" value="1"/>
</dbReference>
<dbReference type="FunFam" id="1.20.1560.10:FF:000003">
    <property type="entry name" value="ABC transporter C family member 10"/>
    <property type="match status" value="1"/>
</dbReference>
<feature type="transmembrane region" description="Helical" evidence="9">
    <location>
        <begin position="400"/>
        <end position="424"/>
    </location>
</feature>
<dbReference type="Pfam" id="PF00664">
    <property type="entry name" value="ABC_membrane"/>
    <property type="match status" value="2"/>
</dbReference>
<keyword evidence="8 9" id="KW-0472">Membrane</keyword>
<evidence type="ECO:0000256" key="7">
    <source>
        <dbReference type="ARBA" id="ARBA00022989"/>
    </source>
</evidence>
<keyword evidence="4 9" id="KW-0812">Transmembrane</keyword>
<dbReference type="InterPro" id="IPR003439">
    <property type="entry name" value="ABC_transporter-like_ATP-bd"/>
</dbReference>
<dbReference type="FunFam" id="1.20.1560.10:FF:000367">
    <property type="entry name" value="Probable non-intrinsic ABC protein 5"/>
    <property type="match status" value="1"/>
</dbReference>
<dbReference type="GO" id="GO:0140359">
    <property type="term" value="F:ABC-type transporter activity"/>
    <property type="evidence" value="ECO:0007669"/>
    <property type="project" value="InterPro"/>
</dbReference>
<dbReference type="InterPro" id="IPR011527">
    <property type="entry name" value="ABC1_TM_dom"/>
</dbReference>
<dbReference type="PROSITE" id="PS50893">
    <property type="entry name" value="ABC_TRANSPORTER_2"/>
    <property type="match status" value="2"/>
</dbReference>
<keyword evidence="3" id="KW-0813">Transport</keyword>
<feature type="domain" description="ABC transporter" evidence="10">
    <location>
        <begin position="1115"/>
        <end position="1349"/>
    </location>
</feature>
<comment type="similarity">
    <text evidence="2">Belongs to the ABC transporter superfamily. ABCC family. Conjugate transporter (TC 3.A.1.208) subfamily.</text>
</comment>
<proteinExistence type="inferred from homology"/>
<dbReference type="CDD" id="cd03250">
    <property type="entry name" value="ABCC_MRP_domain1"/>
    <property type="match status" value="1"/>
</dbReference>
<dbReference type="PROSITE" id="PS00211">
    <property type="entry name" value="ABC_TRANSPORTER_1"/>
    <property type="match status" value="1"/>
</dbReference>
<dbReference type="InterPro" id="IPR003593">
    <property type="entry name" value="AAA+_ATPase"/>
</dbReference>
<dbReference type="FunFam" id="3.40.50.300:FF:000169">
    <property type="entry name" value="ABC transporter C family member 3"/>
    <property type="match status" value="1"/>
</dbReference>
<evidence type="ECO:0000256" key="6">
    <source>
        <dbReference type="ARBA" id="ARBA00022840"/>
    </source>
</evidence>
<feature type="domain" description="ABC transmembrane type-1" evidence="11">
    <location>
        <begin position="177"/>
        <end position="457"/>
    </location>
</feature>
<dbReference type="SMART" id="SM00382">
    <property type="entry name" value="AAA"/>
    <property type="match status" value="2"/>
</dbReference>
<dbReference type="Gene3D" id="1.20.1560.10">
    <property type="entry name" value="ABC transporter type 1, transmembrane domain"/>
    <property type="match status" value="2"/>
</dbReference>
<dbReference type="Gene3D" id="3.40.50.300">
    <property type="entry name" value="P-loop containing nucleotide triphosphate hydrolases"/>
    <property type="match status" value="2"/>
</dbReference>
<accession>Q8GU61</accession>
<dbReference type="FunFam" id="3.40.50.300:FF:000508">
    <property type="entry name" value="ABC transporter C family member 5"/>
    <property type="match status" value="1"/>
</dbReference>
<evidence type="ECO:0000313" key="12">
    <source>
        <dbReference type="EMBL" id="CAD59599.1"/>
    </source>
</evidence>
<protein>
    <submittedName>
        <fullName evidence="12">MRP-like ABC transporter</fullName>
    </submittedName>
</protein>
<reference evidence="12" key="1">
    <citation type="journal article" date="2003" name="Plant Physiol.">
        <title>The ATP-binding cassette transporters: structure, function, and gene family comparison between rice and Arabidopsis.</title>
        <authorList>
            <person name="Jasinski M."/>
            <person name="Ducos E."/>
            <person name="Martinoia E."/>
            <person name="Boutry M."/>
        </authorList>
    </citation>
    <scope>NUCLEOTIDE SEQUENCE</scope>
</reference>
<feature type="transmembrane region" description="Helical" evidence="9">
    <location>
        <begin position="175"/>
        <end position="193"/>
    </location>
</feature>
<dbReference type="InterPro" id="IPR044726">
    <property type="entry name" value="ABCC_6TM_D2"/>
</dbReference>
<feature type="domain" description="ABC transmembrane type-1" evidence="11">
    <location>
        <begin position="798"/>
        <end position="1078"/>
    </location>
</feature>
<feature type="transmembrane region" description="Helical" evidence="9">
    <location>
        <begin position="837"/>
        <end position="863"/>
    </location>
</feature>
<keyword evidence="6" id="KW-0067">ATP-binding</keyword>
<gene>
    <name evidence="12" type="primary">mrp5</name>
</gene>
<dbReference type="PANTHER" id="PTHR24223:SF249">
    <property type="entry name" value="OS02G0288700 PROTEIN"/>
    <property type="match status" value="1"/>
</dbReference>
<feature type="transmembrane region" description="Helical" evidence="9">
    <location>
        <begin position="908"/>
        <end position="927"/>
    </location>
</feature>
<comment type="subcellular location">
    <subcellularLocation>
        <location evidence="1">Membrane</location>
        <topology evidence="1">Multi-pass membrane protein</topology>
    </subcellularLocation>
</comment>
<feature type="transmembrane region" description="Helical" evidence="9">
    <location>
        <begin position="95"/>
        <end position="114"/>
    </location>
</feature>
<dbReference type="FunFam" id="1.20.1560.10:FF:000300">
    <property type="entry name" value="Putative MRP-like ABC transporter"/>
    <property type="match status" value="1"/>
</dbReference>
<feature type="transmembrane region" description="Helical" evidence="9">
    <location>
        <begin position="302"/>
        <end position="329"/>
    </location>
</feature>
<dbReference type="GO" id="GO:0016887">
    <property type="term" value="F:ATP hydrolysis activity"/>
    <property type="evidence" value="ECO:0007669"/>
    <property type="project" value="InterPro"/>
</dbReference>
<dbReference type="EMBL" id="AJ535077">
    <property type="protein sequence ID" value="CAD59599.1"/>
    <property type="molecule type" value="Genomic_DNA"/>
</dbReference>
<dbReference type="GO" id="GO:0005524">
    <property type="term" value="F:ATP binding"/>
    <property type="evidence" value="ECO:0007669"/>
    <property type="project" value="UniProtKB-KW"/>
</dbReference>
<feature type="domain" description="ABC transporter" evidence="10">
    <location>
        <begin position="491"/>
        <end position="714"/>
    </location>
</feature>
<evidence type="ECO:0000259" key="10">
    <source>
        <dbReference type="PROSITE" id="PS50893"/>
    </source>
</evidence>
<feature type="transmembrane region" description="Helical" evidence="9">
    <location>
        <begin position="783"/>
        <end position="806"/>
    </location>
</feature>
<dbReference type="SUPFAM" id="SSF90123">
    <property type="entry name" value="ABC transporter transmembrane region"/>
    <property type="match status" value="2"/>
</dbReference>